<gene>
    <name evidence="2" type="ORF">SHKM778_63530</name>
</gene>
<dbReference type="AlphaFoldDB" id="A0AAT9HQZ0"/>
<organism evidence="2">
    <name type="scientific">Streptomyces haneummycinicus</name>
    <dbReference type="NCBI Taxonomy" id="3074435"/>
    <lineage>
        <taxon>Bacteria</taxon>
        <taxon>Bacillati</taxon>
        <taxon>Actinomycetota</taxon>
        <taxon>Actinomycetes</taxon>
        <taxon>Kitasatosporales</taxon>
        <taxon>Streptomycetaceae</taxon>
        <taxon>Streptomyces</taxon>
    </lineage>
</organism>
<evidence type="ECO:0000256" key="1">
    <source>
        <dbReference type="SAM" id="MobiDB-lite"/>
    </source>
</evidence>
<reference evidence="2" key="2">
    <citation type="submission" date="2024-07" db="EMBL/GenBank/DDBJ databases">
        <title>Streptomyces haneummycinica sp. nov., a new antibiotic-producing actinobacterium isolated from marine sediment.</title>
        <authorList>
            <person name="Uemura M."/>
            <person name="Hamada M."/>
            <person name="Hirano S."/>
            <person name="Kobayashi K."/>
            <person name="Ohshiro T."/>
            <person name="Kobayashi T."/>
            <person name="Terahara T."/>
        </authorList>
    </citation>
    <scope>NUCLEOTIDE SEQUENCE</scope>
    <source>
        <strain evidence="2">KM77-8</strain>
    </source>
</reference>
<reference evidence="2" key="1">
    <citation type="submission" date="2024-06" db="EMBL/GenBank/DDBJ databases">
        <authorList>
            <consortium name="consrtm"/>
            <person name="Uemura M."/>
            <person name="Terahara T."/>
        </authorList>
    </citation>
    <scope>NUCLEOTIDE SEQUENCE</scope>
    <source>
        <strain evidence="2">KM77-8</strain>
    </source>
</reference>
<dbReference type="EMBL" id="AP035768">
    <property type="protein sequence ID" value="BFO19965.1"/>
    <property type="molecule type" value="Genomic_DNA"/>
</dbReference>
<sequence length="51" mass="5499">MSEVTRTGAVVRTARFMANRVLALVEQPVPREDGSEKAGQSGRPFGDVPEV</sequence>
<protein>
    <submittedName>
        <fullName evidence="2">Uncharacterized protein</fullName>
    </submittedName>
</protein>
<accession>A0AAT9HQZ0</accession>
<feature type="region of interest" description="Disordered" evidence="1">
    <location>
        <begin position="27"/>
        <end position="51"/>
    </location>
</feature>
<name>A0AAT9HQZ0_9ACTN</name>
<proteinExistence type="predicted"/>
<evidence type="ECO:0000313" key="2">
    <source>
        <dbReference type="EMBL" id="BFO19965.1"/>
    </source>
</evidence>